<dbReference type="KEGG" id="vne:CFK40_06465"/>
<dbReference type="EMBL" id="CP022437">
    <property type="protein sequence ID" value="ASN04680.1"/>
    <property type="molecule type" value="Genomic_DNA"/>
</dbReference>
<accession>A0A221MAQ3</accession>
<evidence type="ECO:0000313" key="2">
    <source>
        <dbReference type="Proteomes" id="UP000204391"/>
    </source>
</evidence>
<reference evidence="1 2" key="1">
    <citation type="journal article" date="2003" name="Int. J. Syst. Evol. Microbiol.">
        <title>Virgibacillus carmonensis sp. nov., Virgibacillus necropolis sp. nov. and Virgibacillus picturae sp. nov., three novel species isolated from deteriorated mural paintings, transfer of the species of the genus salibacillus to Virgibacillus, as Virgibacillus marismortui comb. nov. and Virgibacillus salexigens comb. nov., and emended description of the genus Virgibacillus.</title>
        <authorList>
            <person name="Heyrman J."/>
            <person name="Logan N.A."/>
            <person name="Busse H.J."/>
            <person name="Balcaen A."/>
            <person name="Lebbe L."/>
            <person name="Rodriguez-Diaz M."/>
            <person name="Swings J."/>
            <person name="De Vos P."/>
        </authorList>
    </citation>
    <scope>NUCLEOTIDE SEQUENCE [LARGE SCALE GENOMIC DNA]</scope>
    <source>
        <strain evidence="1 2">LMG 19488</strain>
    </source>
</reference>
<evidence type="ECO:0000313" key="1">
    <source>
        <dbReference type="EMBL" id="ASN04680.1"/>
    </source>
</evidence>
<keyword evidence="2" id="KW-1185">Reference proteome</keyword>
<gene>
    <name evidence="1" type="ORF">CFK40_06465</name>
</gene>
<dbReference type="OrthoDB" id="2973397at2"/>
<sequence length="66" mass="7207">METVIEKYEKEIEGTTVSITVKKTNNKESSYYAISSLNVDGAGKTIEEAKGKCESATKMQILMSGI</sequence>
<dbReference type="RefSeq" id="WP_089531531.1">
    <property type="nucleotide sequence ID" value="NZ_CP022437.1"/>
</dbReference>
<proteinExistence type="predicted"/>
<protein>
    <submittedName>
        <fullName evidence="1">Uncharacterized protein</fullName>
    </submittedName>
</protein>
<name>A0A221MAQ3_9BACI</name>
<dbReference type="Proteomes" id="UP000204391">
    <property type="component" value="Chromosome"/>
</dbReference>
<organism evidence="1 2">
    <name type="scientific">Virgibacillus necropolis</name>
    <dbReference type="NCBI Taxonomy" id="163877"/>
    <lineage>
        <taxon>Bacteria</taxon>
        <taxon>Bacillati</taxon>
        <taxon>Bacillota</taxon>
        <taxon>Bacilli</taxon>
        <taxon>Bacillales</taxon>
        <taxon>Bacillaceae</taxon>
        <taxon>Virgibacillus</taxon>
    </lineage>
</organism>
<dbReference type="AlphaFoldDB" id="A0A221MAQ3"/>